<dbReference type="Proteomes" id="UP000298493">
    <property type="component" value="Unassembled WGS sequence"/>
</dbReference>
<dbReference type="EMBL" id="SNSC02000017">
    <property type="protein sequence ID" value="TID17033.1"/>
    <property type="molecule type" value="Genomic_DNA"/>
</dbReference>
<evidence type="ECO:0000313" key="9">
    <source>
        <dbReference type="EMBL" id="TID17033.1"/>
    </source>
</evidence>
<dbReference type="GO" id="GO:0003697">
    <property type="term" value="F:single-stranded DNA binding"/>
    <property type="evidence" value="ECO:0007669"/>
    <property type="project" value="TreeGrafter"/>
</dbReference>
<evidence type="ECO:0000259" key="7">
    <source>
        <dbReference type="Pfam" id="PF00575"/>
    </source>
</evidence>
<keyword evidence="5 6" id="KW-0539">Nucleus</keyword>
<feature type="domain" description="S1 motif" evidence="7">
    <location>
        <begin position="77"/>
        <end position="152"/>
    </location>
</feature>
<reference evidence="9 10" key="1">
    <citation type="submission" date="2019-04" db="EMBL/GenBank/DDBJ databases">
        <title>High contiguity whole genome sequence and gene annotation resource for two Venturia nashicola isolates.</title>
        <authorList>
            <person name="Prokchorchik M."/>
            <person name="Won K."/>
            <person name="Lee Y."/>
            <person name="Choi E.D."/>
            <person name="Segonzac C."/>
            <person name="Sohn K.H."/>
        </authorList>
    </citation>
    <scope>NUCLEOTIDE SEQUENCE [LARGE SCALE GENOMIC DNA]</scope>
    <source>
        <strain evidence="9 10">PRI2</strain>
    </source>
</reference>
<dbReference type="FunFam" id="3.30.1490.120:FF:000001">
    <property type="entry name" value="DNA-directed RNA polymerase II subunit RPB7"/>
    <property type="match status" value="1"/>
</dbReference>
<evidence type="ECO:0000256" key="6">
    <source>
        <dbReference type="RuleBase" id="RU369086"/>
    </source>
</evidence>
<dbReference type="InterPro" id="IPR012340">
    <property type="entry name" value="NA-bd_OB-fold"/>
</dbReference>
<dbReference type="GO" id="GO:0031369">
    <property type="term" value="F:translation initiation factor binding"/>
    <property type="evidence" value="ECO:0007669"/>
    <property type="project" value="TreeGrafter"/>
</dbReference>
<gene>
    <name evidence="9" type="ORF">E6O75_ATG09799</name>
</gene>
<evidence type="ECO:0000313" key="10">
    <source>
        <dbReference type="Proteomes" id="UP000298493"/>
    </source>
</evidence>
<dbReference type="Pfam" id="PF03876">
    <property type="entry name" value="SHS2_Rpb7-N"/>
    <property type="match status" value="1"/>
</dbReference>
<dbReference type="OrthoDB" id="1162399at2759"/>
<evidence type="ECO:0000259" key="8">
    <source>
        <dbReference type="Pfam" id="PF03876"/>
    </source>
</evidence>
<evidence type="ECO:0000256" key="4">
    <source>
        <dbReference type="ARBA" id="ARBA00023163"/>
    </source>
</evidence>
<dbReference type="GO" id="GO:0003727">
    <property type="term" value="F:single-stranded RNA binding"/>
    <property type="evidence" value="ECO:0007669"/>
    <property type="project" value="TreeGrafter"/>
</dbReference>
<comment type="similarity">
    <text evidence="2">Belongs to the eukaryotic RPB7/RPC8 RNA polymerase subunit family.</text>
</comment>
<dbReference type="Gene3D" id="2.40.50.140">
    <property type="entry name" value="Nucleic acid-binding proteins"/>
    <property type="match status" value="1"/>
</dbReference>
<dbReference type="GO" id="GO:0005665">
    <property type="term" value="C:RNA polymerase II, core complex"/>
    <property type="evidence" value="ECO:0007669"/>
    <property type="project" value="TreeGrafter"/>
</dbReference>
<evidence type="ECO:0000256" key="2">
    <source>
        <dbReference type="ARBA" id="ARBA00009307"/>
    </source>
</evidence>
<evidence type="ECO:0000256" key="1">
    <source>
        <dbReference type="ARBA" id="ARBA00004123"/>
    </source>
</evidence>
<dbReference type="InterPro" id="IPR005576">
    <property type="entry name" value="Rpb7-like_N"/>
</dbReference>
<dbReference type="PANTHER" id="PTHR12709:SF4">
    <property type="entry name" value="DNA-DIRECTED RNA POLYMERASE II SUBUNIT RPB7"/>
    <property type="match status" value="1"/>
</dbReference>
<comment type="function">
    <text evidence="6">DNA-dependent RNA polymerase which catalyzes the transcription of DNA into RNA using the four ribonucleoside triphosphates as substrates.</text>
</comment>
<dbReference type="GO" id="GO:0000932">
    <property type="term" value="C:P-body"/>
    <property type="evidence" value="ECO:0007669"/>
    <property type="project" value="TreeGrafter"/>
</dbReference>
<comment type="caution">
    <text evidence="9">The sequence shown here is derived from an EMBL/GenBank/DDBJ whole genome shotgun (WGS) entry which is preliminary data.</text>
</comment>
<name>A0A4Z1NN28_9PEZI</name>
<dbReference type="PANTHER" id="PTHR12709">
    <property type="entry name" value="DNA-DIRECTED RNA POLYMERASE II, III"/>
    <property type="match status" value="1"/>
</dbReference>
<accession>A0A4Z1NN28</accession>
<feature type="domain" description="RNA polymerase Rpb7-like N-terminal" evidence="8">
    <location>
        <begin position="8"/>
        <end position="62"/>
    </location>
</feature>
<dbReference type="Gene3D" id="3.30.1490.120">
    <property type="entry name" value="RNA polymerase Rpb7-like, N-terminal domain"/>
    <property type="match status" value="1"/>
</dbReference>
<dbReference type="CDD" id="cd04462">
    <property type="entry name" value="S1_RNAPII_Rpb7"/>
    <property type="match status" value="1"/>
</dbReference>
<evidence type="ECO:0000256" key="5">
    <source>
        <dbReference type="ARBA" id="ARBA00023242"/>
    </source>
</evidence>
<comment type="subcellular location">
    <subcellularLocation>
        <location evidence="1 6">Nucleus</location>
    </subcellularLocation>
</comment>
<dbReference type="InterPro" id="IPR003029">
    <property type="entry name" value="S1_domain"/>
</dbReference>
<dbReference type="InterPro" id="IPR045113">
    <property type="entry name" value="Rpb7-like"/>
</dbReference>
<dbReference type="SUPFAM" id="SSF50249">
    <property type="entry name" value="Nucleic acid-binding proteins"/>
    <property type="match status" value="1"/>
</dbReference>
<proteinExistence type="inferred from homology"/>
<keyword evidence="3 6" id="KW-0240">DNA-directed RNA polymerase</keyword>
<dbReference type="CDD" id="cd04329">
    <property type="entry name" value="RNAP_II_Rpb7_N"/>
    <property type="match status" value="1"/>
</dbReference>
<dbReference type="InterPro" id="IPR036898">
    <property type="entry name" value="RNA_pol_Rpb7-like_N_sf"/>
</dbReference>
<dbReference type="GO" id="GO:0006367">
    <property type="term" value="P:transcription initiation at RNA polymerase II promoter"/>
    <property type="evidence" value="ECO:0007669"/>
    <property type="project" value="TreeGrafter"/>
</dbReference>
<dbReference type="AlphaFoldDB" id="A0A4Z1NN28"/>
<keyword evidence="4 6" id="KW-0804">Transcription</keyword>
<protein>
    <recommendedName>
        <fullName evidence="6">DNA-directed RNA polymerase subunit</fullName>
    </recommendedName>
</protein>
<organism evidence="9 10">
    <name type="scientific">Venturia nashicola</name>
    <dbReference type="NCBI Taxonomy" id="86259"/>
    <lineage>
        <taxon>Eukaryota</taxon>
        <taxon>Fungi</taxon>
        <taxon>Dikarya</taxon>
        <taxon>Ascomycota</taxon>
        <taxon>Pezizomycotina</taxon>
        <taxon>Dothideomycetes</taxon>
        <taxon>Pleosporomycetidae</taxon>
        <taxon>Venturiales</taxon>
        <taxon>Venturiaceae</taxon>
        <taxon>Venturia</taxon>
    </lineage>
</organism>
<dbReference type="GO" id="GO:0060213">
    <property type="term" value="P:positive regulation of nuclear-transcribed mRNA poly(A) tail shortening"/>
    <property type="evidence" value="ECO:0007669"/>
    <property type="project" value="TreeGrafter"/>
</dbReference>
<keyword evidence="10" id="KW-1185">Reference proteome</keyword>
<dbReference type="SUPFAM" id="SSF88798">
    <property type="entry name" value="N-terminal, heterodimerisation domain of RBP7 (RpoE)"/>
    <property type="match status" value="1"/>
</dbReference>
<dbReference type="FunFam" id="2.40.50.140:FF:000043">
    <property type="entry name" value="DNA-directed RNA polymerase II subunit RPB7"/>
    <property type="match status" value="1"/>
</dbReference>
<evidence type="ECO:0000256" key="3">
    <source>
        <dbReference type="ARBA" id="ARBA00022478"/>
    </source>
</evidence>
<dbReference type="GO" id="GO:0045948">
    <property type="term" value="P:positive regulation of translational initiation"/>
    <property type="evidence" value="ECO:0007669"/>
    <property type="project" value="TreeGrafter"/>
</dbReference>
<dbReference type="STRING" id="86259.A0A4Z1NN28"/>
<sequence>MFFYKEEERTINLHPSFFGPNITKYLDDQLLGDVEGTLQGDYFVVCVMQPHEYSDGKIVPGSSFAEFVVHYRAIVWKPFKGEVVDAQVTGVADNGFFCEIGPLKVFVSKSMIPSDIKYDGHATPPQWTDGADQTIEKGTQIRLKIKGMRTDMGSLYAIGTIKEDYLGVTEVSG</sequence>
<dbReference type="Pfam" id="PF00575">
    <property type="entry name" value="S1"/>
    <property type="match status" value="1"/>
</dbReference>